<evidence type="ECO:0000256" key="3">
    <source>
        <dbReference type="ARBA" id="ARBA00012483"/>
    </source>
</evidence>
<evidence type="ECO:0000256" key="7">
    <source>
        <dbReference type="ARBA" id="ARBA00022786"/>
    </source>
</evidence>
<comment type="catalytic activity">
    <reaction evidence="1">
        <text>S-ubiquitinyl-[E2 ubiquitin-conjugating enzyme]-L-cysteine + [acceptor protein]-L-lysine = [E2 ubiquitin-conjugating enzyme]-L-cysteine + N(6)-ubiquitinyl-[acceptor protein]-L-lysine.</text>
        <dbReference type="EC" id="2.3.2.27"/>
    </reaction>
</comment>
<feature type="compositionally biased region" description="Gly residues" evidence="10">
    <location>
        <begin position="146"/>
        <end position="161"/>
    </location>
</feature>
<evidence type="ECO:0000256" key="10">
    <source>
        <dbReference type="SAM" id="MobiDB-lite"/>
    </source>
</evidence>
<feature type="region of interest" description="Disordered" evidence="10">
    <location>
        <begin position="145"/>
        <end position="188"/>
    </location>
</feature>
<dbReference type="EC" id="2.3.2.27" evidence="3"/>
<dbReference type="PROSITE" id="PS50089">
    <property type="entry name" value="ZF_RING_2"/>
    <property type="match status" value="1"/>
</dbReference>
<dbReference type="STRING" id="62062.ENSHHUP00000008543"/>
<reference evidence="13" key="1">
    <citation type="submission" date="2018-06" db="EMBL/GenBank/DDBJ databases">
        <title>Genome assembly of Danube salmon.</title>
        <authorList>
            <person name="Macqueen D.J."/>
            <person name="Gundappa M.K."/>
        </authorList>
    </citation>
    <scope>NUCLEOTIDE SEQUENCE [LARGE SCALE GENOMIC DNA]</scope>
</reference>
<dbReference type="GO" id="GO:0006511">
    <property type="term" value="P:ubiquitin-dependent protein catabolic process"/>
    <property type="evidence" value="ECO:0007669"/>
    <property type="project" value="TreeGrafter"/>
</dbReference>
<dbReference type="PANTHER" id="PTHR45931">
    <property type="entry name" value="SI:CH211-59O9.10"/>
    <property type="match status" value="1"/>
</dbReference>
<keyword evidence="6 9" id="KW-0863">Zinc-finger</keyword>
<organism evidence="12 13">
    <name type="scientific">Hucho hucho</name>
    <name type="common">huchen</name>
    <dbReference type="NCBI Taxonomy" id="62062"/>
    <lineage>
        <taxon>Eukaryota</taxon>
        <taxon>Metazoa</taxon>
        <taxon>Chordata</taxon>
        <taxon>Craniata</taxon>
        <taxon>Vertebrata</taxon>
        <taxon>Euteleostomi</taxon>
        <taxon>Actinopterygii</taxon>
        <taxon>Neopterygii</taxon>
        <taxon>Teleostei</taxon>
        <taxon>Protacanthopterygii</taxon>
        <taxon>Salmoniformes</taxon>
        <taxon>Salmonidae</taxon>
        <taxon>Salmoninae</taxon>
        <taxon>Hucho</taxon>
    </lineage>
</organism>
<keyword evidence="8" id="KW-0862">Zinc</keyword>
<keyword evidence="5" id="KW-0479">Metal-binding</keyword>
<dbReference type="InterPro" id="IPR001841">
    <property type="entry name" value="Znf_RING"/>
</dbReference>
<name>A0A4W5K989_9TELE</name>
<dbReference type="Ensembl" id="ENSHHUT00000008800.1">
    <property type="protein sequence ID" value="ENSHHUP00000008543.1"/>
    <property type="gene ID" value="ENSHHUG00000005224.1"/>
</dbReference>
<feature type="compositionally biased region" description="Basic residues" evidence="10">
    <location>
        <begin position="167"/>
        <end position="179"/>
    </location>
</feature>
<dbReference type="GO" id="GO:0008270">
    <property type="term" value="F:zinc ion binding"/>
    <property type="evidence" value="ECO:0007669"/>
    <property type="project" value="UniProtKB-KW"/>
</dbReference>
<sequence>MKGCWRTALLVCRRTDVTGCAILGKMAEAAAVSPHRFFCHCCKGEVSPKLPEYICPRCESGFIEEVTEDSSLLEGGANGTDDTATQFAEQLWHLLFVERPFTVDGDSPDSVPRIPGGGVGVGSGGLGLGGLGGLGGGPIGGSVPAGLGGPLGGPLGGGEHWGPGRPPRLHSQRRYRSRGSSRPDRSPAVEGIVQQFLAGLFANSGVPGSPPLSWTGMLHSNPGDYAWGQGGLDAVITQLLGQFENTGPPPAEKDKISSIPTVNVSQDQADCSMECPVCKEDFAVGEPVRQLPCNHFFHSDCIVPWLEMHDTCPVCRKGLNGEDSNTQNPPESPSLNTDPRTQERWSF</sequence>
<feature type="region of interest" description="Disordered" evidence="10">
    <location>
        <begin position="321"/>
        <end position="347"/>
    </location>
</feature>
<accession>A0A4W5K989</accession>
<dbReference type="GO" id="GO:0005634">
    <property type="term" value="C:nucleus"/>
    <property type="evidence" value="ECO:0007669"/>
    <property type="project" value="TreeGrafter"/>
</dbReference>
<keyword evidence="4" id="KW-0808">Transferase</keyword>
<keyword evidence="13" id="KW-1185">Reference proteome</keyword>
<evidence type="ECO:0000256" key="1">
    <source>
        <dbReference type="ARBA" id="ARBA00000900"/>
    </source>
</evidence>
<protein>
    <recommendedName>
        <fullName evidence="3">RING-type E3 ubiquitin transferase</fullName>
        <ecNumber evidence="3">2.3.2.27</ecNumber>
    </recommendedName>
</protein>
<evidence type="ECO:0000259" key="11">
    <source>
        <dbReference type="PROSITE" id="PS50089"/>
    </source>
</evidence>
<dbReference type="InterPro" id="IPR051834">
    <property type="entry name" value="RING_finger_E3_ligase"/>
</dbReference>
<dbReference type="PANTHER" id="PTHR45931:SF3">
    <property type="entry name" value="RING ZINC FINGER-CONTAINING PROTEIN"/>
    <property type="match status" value="1"/>
</dbReference>
<evidence type="ECO:0000313" key="13">
    <source>
        <dbReference type="Proteomes" id="UP000314982"/>
    </source>
</evidence>
<dbReference type="GO" id="GO:0061630">
    <property type="term" value="F:ubiquitin protein ligase activity"/>
    <property type="evidence" value="ECO:0007669"/>
    <property type="project" value="UniProtKB-EC"/>
</dbReference>
<evidence type="ECO:0000256" key="6">
    <source>
        <dbReference type="ARBA" id="ARBA00022771"/>
    </source>
</evidence>
<comment type="pathway">
    <text evidence="2">Protein modification; protein ubiquitination.</text>
</comment>
<dbReference type="Proteomes" id="UP000314982">
    <property type="component" value="Unassembled WGS sequence"/>
</dbReference>
<dbReference type="InterPro" id="IPR013083">
    <property type="entry name" value="Znf_RING/FYVE/PHD"/>
</dbReference>
<evidence type="ECO:0000256" key="5">
    <source>
        <dbReference type="ARBA" id="ARBA00022723"/>
    </source>
</evidence>
<evidence type="ECO:0000313" key="12">
    <source>
        <dbReference type="Ensembl" id="ENSHHUP00000008524.1"/>
    </source>
</evidence>
<evidence type="ECO:0000256" key="4">
    <source>
        <dbReference type="ARBA" id="ARBA00022679"/>
    </source>
</evidence>
<feature type="domain" description="RING-type" evidence="11">
    <location>
        <begin position="275"/>
        <end position="316"/>
    </location>
</feature>
<dbReference type="FunFam" id="3.30.40.10:FF:000069">
    <property type="entry name" value="E3 ubiquitin-protein ligase RNF115"/>
    <property type="match status" value="1"/>
</dbReference>
<reference evidence="12" key="2">
    <citation type="submission" date="2025-05" db="UniProtKB">
        <authorList>
            <consortium name="Ensembl"/>
        </authorList>
    </citation>
    <scope>IDENTIFICATION</scope>
</reference>
<dbReference type="SUPFAM" id="SSF57850">
    <property type="entry name" value="RING/U-box"/>
    <property type="match status" value="1"/>
</dbReference>
<evidence type="ECO:0000256" key="8">
    <source>
        <dbReference type="ARBA" id="ARBA00022833"/>
    </source>
</evidence>
<dbReference type="GO" id="GO:0000209">
    <property type="term" value="P:protein polyubiquitination"/>
    <property type="evidence" value="ECO:0007669"/>
    <property type="project" value="UniProtKB-ARBA"/>
</dbReference>
<dbReference type="GeneTree" id="ENSGT00940000157203"/>
<dbReference type="SMART" id="SM00184">
    <property type="entry name" value="RING"/>
    <property type="match status" value="1"/>
</dbReference>
<dbReference type="Gene3D" id="3.30.40.10">
    <property type="entry name" value="Zinc/RING finger domain, C3HC4 (zinc finger)"/>
    <property type="match status" value="1"/>
</dbReference>
<feature type="compositionally biased region" description="Polar residues" evidence="10">
    <location>
        <begin position="322"/>
        <end position="339"/>
    </location>
</feature>
<dbReference type="Pfam" id="PF13639">
    <property type="entry name" value="zf-RING_2"/>
    <property type="match status" value="1"/>
</dbReference>
<keyword evidence="7" id="KW-0833">Ubl conjugation pathway</keyword>
<dbReference type="Ensembl" id="ENSHHUT00000008781.1">
    <property type="protein sequence ID" value="ENSHHUP00000008524.1"/>
    <property type="gene ID" value="ENSHHUG00000005224.1"/>
</dbReference>
<proteinExistence type="predicted"/>
<evidence type="ECO:0000256" key="9">
    <source>
        <dbReference type="PROSITE-ProRule" id="PRU00175"/>
    </source>
</evidence>
<evidence type="ECO:0000256" key="2">
    <source>
        <dbReference type="ARBA" id="ARBA00004906"/>
    </source>
</evidence>
<dbReference type="AlphaFoldDB" id="A0A4W5K989"/>